<proteinExistence type="predicted"/>
<evidence type="ECO:0000313" key="1">
    <source>
        <dbReference type="EMBL" id="CCO32340.1"/>
    </source>
</evidence>
<organism evidence="1 2">
    <name type="scientific">Thanatephorus cucumeris (strain AG1-IB / isolate 7/3/14)</name>
    <name type="common">Lettuce bottom rot fungus</name>
    <name type="synonym">Rhizoctonia solani</name>
    <dbReference type="NCBI Taxonomy" id="1108050"/>
    <lineage>
        <taxon>Eukaryota</taxon>
        <taxon>Fungi</taxon>
        <taxon>Dikarya</taxon>
        <taxon>Basidiomycota</taxon>
        <taxon>Agaricomycotina</taxon>
        <taxon>Agaricomycetes</taxon>
        <taxon>Cantharellales</taxon>
        <taxon>Ceratobasidiaceae</taxon>
        <taxon>Rhizoctonia</taxon>
        <taxon>Rhizoctonia solani AG-1</taxon>
    </lineage>
</organism>
<dbReference type="Gene3D" id="3.30.450.20">
    <property type="entry name" value="PAS domain"/>
    <property type="match status" value="1"/>
</dbReference>
<dbReference type="AlphaFoldDB" id="M5C084"/>
<name>M5C084_THACB</name>
<dbReference type="EMBL" id="CAOJ01009669">
    <property type="protein sequence ID" value="CCO32340.1"/>
    <property type="molecule type" value="Genomic_DNA"/>
</dbReference>
<evidence type="ECO:0000313" key="2">
    <source>
        <dbReference type="Proteomes" id="UP000012065"/>
    </source>
</evidence>
<reference evidence="1 2" key="1">
    <citation type="journal article" date="2013" name="J. Biotechnol.">
        <title>Establishment and interpretation of the genome sequence of the phytopathogenic fungus Rhizoctonia solani AG1-IB isolate 7/3/14.</title>
        <authorList>
            <person name="Wibberg D.W."/>
            <person name="Jelonek L.J."/>
            <person name="Rupp O.R."/>
            <person name="Hennig M.H."/>
            <person name="Eikmeyer F.E."/>
            <person name="Goesmann A.G."/>
            <person name="Hartmann A.H."/>
            <person name="Borriss R.B."/>
            <person name="Grosch R.G."/>
            <person name="Puehler A.P."/>
            <person name="Schlueter A.S."/>
        </authorList>
    </citation>
    <scope>NUCLEOTIDE SEQUENCE [LARGE SCALE GENOMIC DNA]</scope>
    <source>
        <strain evidence="2">AG1-IB / isolate 7/3/14</strain>
    </source>
</reference>
<accession>M5C084</accession>
<comment type="caution">
    <text evidence="1">The sequence shown here is derived from an EMBL/GenBank/DDBJ whole genome shotgun (WGS) entry which is preliminary data.</text>
</comment>
<protein>
    <submittedName>
        <fullName evidence="1">Uncharacterized protein</fullName>
    </submittedName>
</protein>
<gene>
    <name evidence="1" type="ORF">BN14_06399</name>
</gene>
<dbReference type="HOGENOM" id="CLU_1760040_0_0_1"/>
<dbReference type="Proteomes" id="UP000012065">
    <property type="component" value="Unassembled WGS sequence"/>
</dbReference>
<sequence>MIGLKHPGIFGQPAKAAWGEIWDSIGPASDVVRSGQAVYKTDDQMFFNSLTELHLPEEVYHSWHWTPVWHEDGSINGIWNTTWETTTKVIAERRLSCMSELFSKLADTRTQEQFGERTLEVLARNPCETYRQTPNNIYPQFICILDSV</sequence>